<reference evidence="2 3" key="1">
    <citation type="journal article" date="2024" name="Commun. Biol.">
        <title>Comparative genomic analysis of thermophilic fungi reveals convergent evolutionary adaptations and gene losses.</title>
        <authorList>
            <person name="Steindorff A.S."/>
            <person name="Aguilar-Pontes M.V."/>
            <person name="Robinson A.J."/>
            <person name="Andreopoulos B."/>
            <person name="LaButti K."/>
            <person name="Kuo A."/>
            <person name="Mondo S."/>
            <person name="Riley R."/>
            <person name="Otillar R."/>
            <person name="Haridas S."/>
            <person name="Lipzen A."/>
            <person name="Grimwood J."/>
            <person name="Schmutz J."/>
            <person name="Clum A."/>
            <person name="Reid I.D."/>
            <person name="Moisan M.C."/>
            <person name="Butler G."/>
            <person name="Nguyen T.T.M."/>
            <person name="Dewar K."/>
            <person name="Conant G."/>
            <person name="Drula E."/>
            <person name="Henrissat B."/>
            <person name="Hansel C."/>
            <person name="Singer S."/>
            <person name="Hutchinson M.I."/>
            <person name="de Vries R.P."/>
            <person name="Natvig D.O."/>
            <person name="Powell A.J."/>
            <person name="Tsang A."/>
            <person name="Grigoriev I.V."/>
        </authorList>
    </citation>
    <scope>NUCLEOTIDE SEQUENCE [LARGE SCALE GENOMIC DNA]</scope>
    <source>
        <strain evidence="2 3">CBS 494.80</strain>
    </source>
</reference>
<feature type="region of interest" description="Disordered" evidence="1">
    <location>
        <begin position="707"/>
        <end position="731"/>
    </location>
</feature>
<comment type="caution">
    <text evidence="2">The sequence shown here is derived from an EMBL/GenBank/DDBJ whole genome shotgun (WGS) entry which is preliminary data.</text>
</comment>
<evidence type="ECO:0000313" key="3">
    <source>
        <dbReference type="Proteomes" id="UP001595075"/>
    </source>
</evidence>
<accession>A0ABR4CXQ6</accession>
<proteinExistence type="predicted"/>
<protein>
    <submittedName>
        <fullName evidence="2">Uncharacterized protein</fullName>
    </submittedName>
</protein>
<sequence length="731" mass="82034">MLLSKARGHKVLSSLTMKFVLHHRQGVLLFVMSQATSDTYAFEVKEDWTPHPGSAGKNQWAVKKGDIGWVKGTSGNNDGWAQIKLLDSTRSLVKRGSDESAWIPDKIIIRGKRSGNILTTLKASSFKKPLPQLGSGTNLSRALEALLKRLCTERNVLSEKGASLGDLDRIGKNLESIKSSILGAIPVQSRSTFGQGNIGFESLWNNLPPVSTTRNNRAGIYVILYRNVERDANALKSKTHHRLAARLTTQLGVGPRLTNSPYLPISQTQHHILGFHLKVAEHCFVSLLDSWNPRVLTRPDSIIDYANGGRDVQTALAFSDLARDTFRQLGSWPITTPVQGCNWKTPIAEGSYYDRTPWTSTYIPDTAEFIPQGSKEGSPTRMRVFYRQPTKVQGSLDINSLFITMFGASAFQEFGGMLVTLPQNVGIQKGMFVQLVCEVMLDGSSHSHPWARLPDIGAFSGYRLLNSLGIRVVFQQGDKKWVSCPVQITQFFESMENNQATTRYNGLPQKNFLTREYLKASILLDALMHVHYDPDKLPKWKWDTKSLTIKNIHYNHLDQELHVSDMPTWFLDIPIMQTMRQNYERLQLQYPGIAIGEKRPGVFSTFGESYKGGGTKRDRCDVCYIHKHHLRGNDLVRLEKSALTDAKPCKPIQHEGMTTCWRCLLLKRPCTWTKASEILSKGWQSLAVLPEKPYVLTEVPDPVRTSYFTGPAAQEEDVEAEDDAAGDTEET</sequence>
<gene>
    <name evidence="2" type="ORF">VTL71DRAFT_8439</name>
</gene>
<feature type="compositionally biased region" description="Acidic residues" evidence="1">
    <location>
        <begin position="714"/>
        <end position="731"/>
    </location>
</feature>
<dbReference type="Proteomes" id="UP001595075">
    <property type="component" value="Unassembled WGS sequence"/>
</dbReference>
<dbReference type="EMBL" id="JAZHXI010000002">
    <property type="protein sequence ID" value="KAL2074660.1"/>
    <property type="molecule type" value="Genomic_DNA"/>
</dbReference>
<keyword evidence="3" id="KW-1185">Reference proteome</keyword>
<evidence type="ECO:0000313" key="2">
    <source>
        <dbReference type="EMBL" id="KAL2074660.1"/>
    </source>
</evidence>
<organism evidence="2 3">
    <name type="scientific">Oculimacula yallundae</name>
    <dbReference type="NCBI Taxonomy" id="86028"/>
    <lineage>
        <taxon>Eukaryota</taxon>
        <taxon>Fungi</taxon>
        <taxon>Dikarya</taxon>
        <taxon>Ascomycota</taxon>
        <taxon>Pezizomycotina</taxon>
        <taxon>Leotiomycetes</taxon>
        <taxon>Helotiales</taxon>
        <taxon>Ploettnerulaceae</taxon>
        <taxon>Oculimacula</taxon>
    </lineage>
</organism>
<evidence type="ECO:0000256" key="1">
    <source>
        <dbReference type="SAM" id="MobiDB-lite"/>
    </source>
</evidence>
<name>A0ABR4CXQ6_9HELO</name>